<dbReference type="GO" id="GO:0005669">
    <property type="term" value="C:transcription factor TFIID complex"/>
    <property type="evidence" value="ECO:0007669"/>
    <property type="project" value="InterPro"/>
</dbReference>
<keyword evidence="5" id="KW-0804">Transcription</keyword>
<dbReference type="Gene3D" id="1.10.390.10">
    <property type="entry name" value="Neutral Protease Domain 2"/>
    <property type="match status" value="1"/>
</dbReference>
<comment type="caution">
    <text evidence="9">The sequence shown here is derived from an EMBL/GenBank/DDBJ whole genome shotgun (WGS) entry which is preliminary data.</text>
</comment>
<dbReference type="Proteomes" id="UP000031668">
    <property type="component" value="Unassembled WGS sequence"/>
</dbReference>
<evidence type="ECO:0000259" key="8">
    <source>
        <dbReference type="Pfam" id="PF25577"/>
    </source>
</evidence>
<dbReference type="PANTHER" id="PTHR15137:SF9">
    <property type="entry name" value="TRANSCRIPTION INITIATION FACTOR TFIID SUBUNIT 2"/>
    <property type="match status" value="1"/>
</dbReference>
<dbReference type="InterPro" id="IPR057991">
    <property type="entry name" value="TPR_TAF2_C"/>
</dbReference>
<protein>
    <recommendedName>
        <fullName evidence="3">Transcription initiation factor TFIID subunit 2</fullName>
    </recommendedName>
</protein>
<keyword evidence="10" id="KW-1185">Reference proteome</keyword>
<sequence length="1017" mass="117808">MTETIHVESKFESQTTFLPSKYDLFIKEISIESRLAQCELSIEGRLLKAKSSIKFTCVSPIISRVEISVDSSAFTDLQFERVYEEFPNIVVEQDSNKLIEKRVLVERILNMDDSFGGNNLSVHFPHSIQYKITPSSVVKIRFYFSFNFDNGTFDPHYLDVFFTPSTFNFPSGGYRPCIWMPCHSRTMDGATWNIRVNVQSDMCCVCSGNLIDVRKSKSRGSKLWTFRLENPTIPGNIFICVGHFNTVDITDGITGYATKDRYHLISQTIDFLPNFIRFIETSYSFEFTHKLNVLFLSREGPFRVFSNVLVVPTTLLTSTDNLMTRLKNYKVFSRMLCEYIFGSLVLPRTIADLWLICSLNRYLHFEFIKKYHGRCEYARIYNKEQKRACQYPSSSNEYVFYLSPHAFLSNDLTESVSVASALNYWYVSSHPFLLSTKSLWRCFMARCGLTMVSIEHSVTKNHLTKVISKLISFTEALPQPSTEYFFNCLLDATGKDIFGQICRNWISVSRPLFLTIEYTHNRRKSCLEVSILNEDYEIELNIPVNVSITVQEYDGAYEHCYQIKRDSRRSTYDIPTQSSKSRRSNIKRKVLTENGKEIDVDFLQAFKSAEGSQSSDNPVLYIRINKEFCTFFGRVRIDQPDSAWLHQAYIESTPIGHLKAVKTLKSYPSDVAILILSKLIKNNSCWYFVRAAAFESLIHIFNKLRNEDVARLEKDQNPLDIYRMIFSCSSYFDLPKINDFSNISLFLFQISAIRSISNLRSIQIKDATKMRRILGYELLRTLYEYNDNFSNIYSDCCYKSTILRTIGDSLSHIIPEMVADANQFILTESLNILKEDQLSRNSHWCLSFAAVSNIFTLQKMKYIEMDETIFVHCCSPGVDLKLRIQVIDLLVQYILISQSLEVYKFVLDLILYDPCFSIKYACVYALKKHPLFQAKHPESLNSKINTEDSHTYLLNVIDALFEQPECFLLYMELSDFYNTIYGEGYHLPEVEESDFVISEAQAQLTDDGMVKFIIKRV</sequence>
<dbReference type="OrthoDB" id="308861at2759"/>
<dbReference type="GO" id="GO:0000976">
    <property type="term" value="F:transcription cis-regulatory region binding"/>
    <property type="evidence" value="ECO:0007669"/>
    <property type="project" value="TreeGrafter"/>
</dbReference>
<keyword evidence="9" id="KW-0648">Protein biosynthesis</keyword>
<keyword evidence="9" id="KW-0396">Initiation factor</keyword>
<dbReference type="Pfam" id="PF25577">
    <property type="entry name" value="TPR_TAF2_C"/>
    <property type="match status" value="1"/>
</dbReference>
<dbReference type="GO" id="GO:0006367">
    <property type="term" value="P:transcription initiation at RNA polymerase II promoter"/>
    <property type="evidence" value="ECO:0007669"/>
    <property type="project" value="TreeGrafter"/>
</dbReference>
<organism evidence="9 10">
    <name type="scientific">Thelohanellus kitauei</name>
    <name type="common">Myxosporean</name>
    <dbReference type="NCBI Taxonomy" id="669202"/>
    <lineage>
        <taxon>Eukaryota</taxon>
        <taxon>Metazoa</taxon>
        <taxon>Cnidaria</taxon>
        <taxon>Myxozoa</taxon>
        <taxon>Myxosporea</taxon>
        <taxon>Bivalvulida</taxon>
        <taxon>Platysporina</taxon>
        <taxon>Myxobolidae</taxon>
        <taxon>Thelohanellus</taxon>
    </lineage>
</organism>
<dbReference type="InterPro" id="IPR057345">
    <property type="entry name" value="Ig-like_TAF2"/>
</dbReference>
<dbReference type="AlphaFoldDB" id="A0A0C2MDP6"/>
<dbReference type="InterPro" id="IPR027268">
    <property type="entry name" value="Peptidase_M4/M1_CTD_sf"/>
</dbReference>
<accession>A0A0C2MDP6</accession>
<name>A0A0C2MDP6_THEKT</name>
<dbReference type="InterPro" id="IPR042097">
    <property type="entry name" value="Aminopeptidase_N-like_N_sf"/>
</dbReference>
<reference evidence="9 10" key="1">
    <citation type="journal article" date="2014" name="Genome Biol. Evol.">
        <title>The genome of the myxosporean Thelohanellus kitauei shows adaptations to nutrient acquisition within its fish host.</title>
        <authorList>
            <person name="Yang Y."/>
            <person name="Xiong J."/>
            <person name="Zhou Z."/>
            <person name="Huo F."/>
            <person name="Miao W."/>
            <person name="Ran C."/>
            <person name="Liu Y."/>
            <person name="Zhang J."/>
            <person name="Feng J."/>
            <person name="Wang M."/>
            <person name="Wang M."/>
            <person name="Wang L."/>
            <person name="Yao B."/>
        </authorList>
    </citation>
    <scope>NUCLEOTIDE SEQUENCE [LARGE SCALE GENOMIC DNA]</scope>
    <source>
        <strain evidence="9">Wuqing</strain>
    </source>
</reference>
<evidence type="ECO:0000256" key="1">
    <source>
        <dbReference type="ARBA" id="ARBA00004123"/>
    </source>
</evidence>
<evidence type="ECO:0000256" key="4">
    <source>
        <dbReference type="ARBA" id="ARBA00023015"/>
    </source>
</evidence>
<evidence type="ECO:0000256" key="5">
    <source>
        <dbReference type="ARBA" id="ARBA00023163"/>
    </source>
</evidence>
<evidence type="ECO:0000256" key="2">
    <source>
        <dbReference type="ARBA" id="ARBA00010937"/>
    </source>
</evidence>
<dbReference type="Gene3D" id="2.60.40.1730">
    <property type="entry name" value="tricorn interacting facor f3 domain"/>
    <property type="match status" value="1"/>
</dbReference>
<proteinExistence type="inferred from homology"/>
<dbReference type="OMA" id="RCEYARI"/>
<dbReference type="GO" id="GO:0016251">
    <property type="term" value="F:RNA polymerase II general transcription initiation factor activity"/>
    <property type="evidence" value="ECO:0007669"/>
    <property type="project" value="TreeGrafter"/>
</dbReference>
<evidence type="ECO:0000313" key="9">
    <source>
        <dbReference type="EMBL" id="KII62424.1"/>
    </source>
</evidence>
<dbReference type="GO" id="GO:0003682">
    <property type="term" value="F:chromatin binding"/>
    <property type="evidence" value="ECO:0007669"/>
    <property type="project" value="TreeGrafter"/>
</dbReference>
<keyword evidence="6" id="KW-0539">Nucleus</keyword>
<dbReference type="EMBL" id="JWZT01004982">
    <property type="protein sequence ID" value="KII62424.1"/>
    <property type="molecule type" value="Genomic_DNA"/>
</dbReference>
<comment type="similarity">
    <text evidence="2">Belongs to the TAF2 family.</text>
</comment>
<evidence type="ECO:0000259" key="7">
    <source>
        <dbReference type="Pfam" id="PF25316"/>
    </source>
</evidence>
<keyword evidence="4" id="KW-0805">Transcription regulation</keyword>
<evidence type="ECO:0000313" key="10">
    <source>
        <dbReference type="Proteomes" id="UP000031668"/>
    </source>
</evidence>
<dbReference type="PANTHER" id="PTHR15137">
    <property type="entry name" value="TRANSCRIPTION INITIATION FACTOR TFIID"/>
    <property type="match status" value="1"/>
</dbReference>
<evidence type="ECO:0000256" key="3">
    <source>
        <dbReference type="ARBA" id="ARBA00017363"/>
    </source>
</evidence>
<comment type="subcellular location">
    <subcellularLocation>
        <location evidence="1">Nucleus</location>
    </subcellularLocation>
</comment>
<dbReference type="SUPFAM" id="SSF63737">
    <property type="entry name" value="Leukotriene A4 hydrolase N-terminal domain"/>
    <property type="match status" value="1"/>
</dbReference>
<dbReference type="Pfam" id="PF25316">
    <property type="entry name" value="TAF2_3rd"/>
    <property type="match status" value="1"/>
</dbReference>
<evidence type="ECO:0000256" key="6">
    <source>
        <dbReference type="ARBA" id="ARBA00023242"/>
    </source>
</evidence>
<gene>
    <name evidence="9" type="ORF">RF11_16234</name>
</gene>
<dbReference type="GO" id="GO:0003743">
    <property type="term" value="F:translation initiation factor activity"/>
    <property type="evidence" value="ECO:0007669"/>
    <property type="project" value="UniProtKB-KW"/>
</dbReference>
<feature type="domain" description="Transcription initiation factor TFIID subunit 2 TPR repeats" evidence="8">
    <location>
        <begin position="641"/>
        <end position="984"/>
    </location>
</feature>
<dbReference type="InterPro" id="IPR037813">
    <property type="entry name" value="TAF2"/>
</dbReference>
<feature type="domain" description="Transcription initiation factor TFIID subunit 2 Ig-like" evidence="7">
    <location>
        <begin position="514"/>
        <end position="630"/>
    </location>
</feature>